<evidence type="ECO:0000313" key="3">
    <source>
        <dbReference type="WBParaSite" id="Hba_15747"/>
    </source>
</evidence>
<feature type="compositionally biased region" description="Basic and acidic residues" evidence="1">
    <location>
        <begin position="33"/>
        <end position="49"/>
    </location>
</feature>
<proteinExistence type="predicted"/>
<evidence type="ECO:0000256" key="1">
    <source>
        <dbReference type="SAM" id="MobiDB-lite"/>
    </source>
</evidence>
<accession>A0A1I7XEI1</accession>
<feature type="region of interest" description="Disordered" evidence="1">
    <location>
        <begin position="1"/>
        <end position="49"/>
    </location>
</feature>
<organism evidence="2 3">
    <name type="scientific">Heterorhabditis bacteriophora</name>
    <name type="common">Entomopathogenic nematode worm</name>
    <dbReference type="NCBI Taxonomy" id="37862"/>
    <lineage>
        <taxon>Eukaryota</taxon>
        <taxon>Metazoa</taxon>
        <taxon>Ecdysozoa</taxon>
        <taxon>Nematoda</taxon>
        <taxon>Chromadorea</taxon>
        <taxon>Rhabditida</taxon>
        <taxon>Rhabditina</taxon>
        <taxon>Rhabditomorpha</taxon>
        <taxon>Strongyloidea</taxon>
        <taxon>Heterorhabditidae</taxon>
        <taxon>Heterorhabditis</taxon>
    </lineage>
</organism>
<dbReference type="AlphaFoldDB" id="A0A1I7XEI1"/>
<feature type="compositionally biased region" description="Low complexity" evidence="1">
    <location>
        <begin position="1"/>
        <end position="16"/>
    </location>
</feature>
<reference evidence="3" key="1">
    <citation type="submission" date="2016-11" db="UniProtKB">
        <authorList>
            <consortium name="WormBaseParasite"/>
        </authorList>
    </citation>
    <scope>IDENTIFICATION</scope>
</reference>
<name>A0A1I7XEI1_HETBA</name>
<keyword evidence="2" id="KW-1185">Reference proteome</keyword>
<dbReference type="WBParaSite" id="Hba_15747">
    <property type="protein sequence ID" value="Hba_15747"/>
    <property type="gene ID" value="Hba_15747"/>
</dbReference>
<protein>
    <submittedName>
        <fullName evidence="3">Uncharacterized protein</fullName>
    </submittedName>
</protein>
<dbReference type="Proteomes" id="UP000095283">
    <property type="component" value="Unplaced"/>
</dbReference>
<sequence length="49" mass="5287">MRYSEQSEQSTSSKSSENSDEKTNVVADGSGQGEEKNAETEASGEKDEE</sequence>
<evidence type="ECO:0000313" key="2">
    <source>
        <dbReference type="Proteomes" id="UP000095283"/>
    </source>
</evidence>